<comment type="caution">
    <text evidence="3">The sequence shown here is derived from an EMBL/GenBank/DDBJ whole genome shotgun (WGS) entry which is preliminary data.</text>
</comment>
<dbReference type="GO" id="GO:0006952">
    <property type="term" value="P:defense response"/>
    <property type="evidence" value="ECO:0007669"/>
    <property type="project" value="InterPro"/>
</dbReference>
<keyword evidence="2" id="KW-0677">Repeat</keyword>
<evidence type="ECO:0000256" key="2">
    <source>
        <dbReference type="ARBA" id="ARBA00022737"/>
    </source>
</evidence>
<organism evidence="3 4">
    <name type="scientific">Arabidopsis thaliana x Arabidopsis arenosa</name>
    <dbReference type="NCBI Taxonomy" id="1240361"/>
    <lineage>
        <taxon>Eukaryota</taxon>
        <taxon>Viridiplantae</taxon>
        <taxon>Streptophyta</taxon>
        <taxon>Embryophyta</taxon>
        <taxon>Tracheophyta</taxon>
        <taxon>Spermatophyta</taxon>
        <taxon>Magnoliopsida</taxon>
        <taxon>eudicotyledons</taxon>
        <taxon>Gunneridae</taxon>
        <taxon>Pentapetalae</taxon>
        <taxon>rosids</taxon>
        <taxon>malvids</taxon>
        <taxon>Brassicales</taxon>
        <taxon>Brassicaceae</taxon>
        <taxon>Camelineae</taxon>
        <taxon>Arabidopsis</taxon>
    </lineage>
</organism>
<keyword evidence="1" id="KW-0433">Leucine-rich repeat</keyword>
<dbReference type="InterPro" id="IPR011713">
    <property type="entry name" value="Leu-rich_rpt_3"/>
</dbReference>
<accession>A0A8T1XLZ4</accession>
<dbReference type="AlphaFoldDB" id="A0A8T1XLZ4"/>
<gene>
    <name evidence="3" type="ORF">ISN45_Aa08g001490</name>
</gene>
<keyword evidence="4" id="KW-1185">Reference proteome</keyword>
<evidence type="ECO:0000256" key="1">
    <source>
        <dbReference type="ARBA" id="ARBA00022614"/>
    </source>
</evidence>
<dbReference type="Proteomes" id="UP000694240">
    <property type="component" value="Chromosome 13"/>
</dbReference>
<proteinExistence type="predicted"/>
<feature type="non-terminal residue" evidence="3">
    <location>
        <position position="1"/>
    </location>
</feature>
<reference evidence="3 4" key="1">
    <citation type="submission" date="2020-12" db="EMBL/GenBank/DDBJ databases">
        <title>Concerted genomic and epigenomic changes stabilize Arabidopsis allopolyploids.</title>
        <authorList>
            <person name="Chen Z."/>
        </authorList>
    </citation>
    <scope>NUCLEOTIDE SEQUENCE [LARGE SCALE GENOMIC DNA]</scope>
    <source>
        <strain evidence="3">Allo738</strain>
        <tissue evidence="3">Leaf</tissue>
    </source>
</reference>
<protein>
    <submittedName>
        <fullName evidence="3">Leucine-rich repeat 3</fullName>
    </submittedName>
</protein>
<dbReference type="InterPro" id="IPR044974">
    <property type="entry name" value="Disease_R_plants"/>
</dbReference>
<sequence length="535" mass="60981">MRSMPTTFSPKNLIKFKMQFSKLEKLWEGVASLTCLKEMDLYGCAYLKEIPDLAMAANLETLILVFCVSLVKLSSSVQNLNKLTTLDMKFCESLETLPTFINLKSLNYLDLDGCRRLRNLPEISTKISKLILNDTAIEQFPCNLRLENLVELQMKNLMGEKLRKGVQPFMPLQAMLSPTLTMLQLENMPSLVELPSSFQNLNELEFLHIINCRNLETLPTGINLQSLDNLSFKGCSRLRSFPEISTNISSLNLEKTGIEEVPWWIEKFSNLTYLQMRHCSRLKCVSLHISKLKHLKKAYFSNCGALTRVDLSGYESGVEMIEADNMSKEASSSLPDSCVPDLNFWDCFNLDPETILRQQSIIFNYMIFPVKEVPSYFTHRTTGISSLTIPLLHVPLSQPIFRFRVGAVVTNNDEEVHIKVKCEFKGICGNSFDVCSDFYVYTNYKEVREGGHMLTILDCRIPLNEDNAPLAQRDYDHVDMQIDASDHCILKGWGIRLLEDCSSPENQLGNLINIKGLVKSGDSNVETERSRKRMR</sequence>
<dbReference type="PANTHER" id="PTHR11017:SF228">
    <property type="entry name" value="ADP-RIBOSYL CYCLASE_CYCLIC ADP-RIBOSE HYDROLASE-RELATED"/>
    <property type="match status" value="1"/>
</dbReference>
<evidence type="ECO:0000313" key="3">
    <source>
        <dbReference type="EMBL" id="KAG7532471.1"/>
    </source>
</evidence>
<evidence type="ECO:0000313" key="4">
    <source>
        <dbReference type="Proteomes" id="UP000694240"/>
    </source>
</evidence>
<dbReference type="EMBL" id="JAEFBK010000013">
    <property type="protein sequence ID" value="KAG7532471.1"/>
    <property type="molecule type" value="Genomic_DNA"/>
</dbReference>
<dbReference type="PANTHER" id="PTHR11017">
    <property type="entry name" value="LEUCINE-RICH REPEAT-CONTAINING PROTEIN"/>
    <property type="match status" value="1"/>
</dbReference>
<name>A0A8T1XLZ4_9BRAS</name>
<dbReference type="Pfam" id="PF07725">
    <property type="entry name" value="LRR_3"/>
    <property type="match status" value="1"/>
</dbReference>